<dbReference type="Gene3D" id="1.10.287.1060">
    <property type="entry name" value="ESAT-6-like"/>
    <property type="match status" value="1"/>
</dbReference>
<dbReference type="Pfam" id="PF06013">
    <property type="entry name" value="WXG100"/>
    <property type="match status" value="1"/>
</dbReference>
<protein>
    <recommendedName>
        <fullName evidence="4">ESAT-6-like protein</fullName>
    </recommendedName>
</protein>
<dbReference type="InterPro" id="IPR010310">
    <property type="entry name" value="T7SS_ESAT-6-like"/>
</dbReference>
<keyword evidence="1" id="KW-0175">Coiled coil</keyword>
<dbReference type="InterPro" id="IPR036689">
    <property type="entry name" value="ESAT-6-like_sf"/>
</dbReference>
<feature type="coiled-coil region" evidence="1">
    <location>
        <begin position="25"/>
        <end position="78"/>
    </location>
</feature>
<evidence type="ECO:0000313" key="2">
    <source>
        <dbReference type="EMBL" id="GAB92215.1"/>
    </source>
</evidence>
<dbReference type="SUPFAM" id="SSF140453">
    <property type="entry name" value="EsxAB dimer-like"/>
    <property type="match status" value="1"/>
</dbReference>
<sequence>MAEGSNFELDLDAGFKHTDTVNEVLDSLRQTLKVISNEVDAARSSWVGDAFNAFQTTASEWDAEAARLNAKLNDLAETLSGTVFKGSDTANQDIASSFSGIHAGGLNL</sequence>
<keyword evidence="3" id="KW-1185">Reference proteome</keyword>
<proteinExistence type="predicted"/>
<name>K6VZ74_9ACTN</name>
<gene>
    <name evidence="2" type="ORF">GORHZ_168_00120</name>
</gene>
<dbReference type="AlphaFoldDB" id="K6VZ74"/>
<organism evidence="2 3">
    <name type="scientific">Gordonia rhizosphera NBRC 16068</name>
    <dbReference type="NCBI Taxonomy" id="1108045"/>
    <lineage>
        <taxon>Bacteria</taxon>
        <taxon>Bacillati</taxon>
        <taxon>Actinomycetota</taxon>
        <taxon>Actinomycetes</taxon>
        <taxon>Mycobacteriales</taxon>
        <taxon>Gordoniaceae</taxon>
        <taxon>Gordonia</taxon>
    </lineage>
</organism>
<evidence type="ECO:0008006" key="4">
    <source>
        <dbReference type="Google" id="ProtNLM"/>
    </source>
</evidence>
<comment type="caution">
    <text evidence="2">The sequence shown here is derived from an EMBL/GenBank/DDBJ whole genome shotgun (WGS) entry which is preliminary data.</text>
</comment>
<dbReference type="eggNOG" id="ENOG5031W74">
    <property type="taxonomic scope" value="Bacteria"/>
</dbReference>
<evidence type="ECO:0000256" key="1">
    <source>
        <dbReference type="SAM" id="Coils"/>
    </source>
</evidence>
<accession>K6VZ74</accession>
<reference evidence="2 3" key="1">
    <citation type="submission" date="2012-08" db="EMBL/GenBank/DDBJ databases">
        <title>Whole genome shotgun sequence of Gordonia rhizosphera NBRC 16068.</title>
        <authorList>
            <person name="Takarada H."/>
            <person name="Isaki S."/>
            <person name="Hosoyama A."/>
            <person name="Tsuchikane K."/>
            <person name="Katsumata H."/>
            <person name="Baba S."/>
            <person name="Ohji S."/>
            <person name="Yamazaki S."/>
            <person name="Fujita N."/>
        </authorList>
    </citation>
    <scope>NUCLEOTIDE SEQUENCE [LARGE SCALE GENOMIC DNA]</scope>
    <source>
        <strain evidence="2 3">NBRC 16068</strain>
    </source>
</reference>
<evidence type="ECO:0000313" key="3">
    <source>
        <dbReference type="Proteomes" id="UP000008363"/>
    </source>
</evidence>
<dbReference type="RefSeq" id="WP_006336404.1">
    <property type="nucleotide sequence ID" value="NZ_BAHC01000168.1"/>
</dbReference>
<dbReference type="OrthoDB" id="4578410at2"/>
<dbReference type="EMBL" id="BAHC01000168">
    <property type="protein sequence ID" value="GAB92215.1"/>
    <property type="molecule type" value="Genomic_DNA"/>
</dbReference>
<dbReference type="Proteomes" id="UP000008363">
    <property type="component" value="Unassembled WGS sequence"/>
</dbReference>
<dbReference type="STRING" id="1108045.GORHZ_168_00120"/>